<organism evidence="10 11">
    <name type="scientific">Parvibacter caecicola</name>
    <dbReference type="NCBI Taxonomy" id="747645"/>
    <lineage>
        <taxon>Bacteria</taxon>
        <taxon>Bacillati</taxon>
        <taxon>Actinomycetota</taxon>
        <taxon>Coriobacteriia</taxon>
        <taxon>Coriobacteriales</taxon>
        <taxon>Coriobacteriaceae</taxon>
        <taxon>Parvibacter</taxon>
    </lineage>
</organism>
<dbReference type="AlphaFoldDB" id="A0A4T9TIB4"/>
<dbReference type="GO" id="GO:0043571">
    <property type="term" value="P:maintenance of CRISPR repeat elements"/>
    <property type="evidence" value="ECO:0007669"/>
    <property type="project" value="UniProtKB-UniRule"/>
</dbReference>
<dbReference type="GO" id="GO:0016787">
    <property type="term" value="F:hydrolase activity"/>
    <property type="evidence" value="ECO:0007669"/>
    <property type="project" value="UniProtKB-KW"/>
</dbReference>
<dbReference type="InterPro" id="IPR019199">
    <property type="entry name" value="Virulence_VapD/CRISPR_Cas2"/>
</dbReference>
<evidence type="ECO:0000256" key="6">
    <source>
        <dbReference type="ARBA" id="ARBA00022801"/>
    </source>
</evidence>
<keyword evidence="4 9" id="KW-0479">Metal-binding</keyword>
<dbReference type="Proteomes" id="UP000309454">
    <property type="component" value="Unassembled WGS sequence"/>
</dbReference>
<dbReference type="GO" id="GO:0051607">
    <property type="term" value="P:defense response to virus"/>
    <property type="evidence" value="ECO:0007669"/>
    <property type="project" value="UniProtKB-UniRule"/>
</dbReference>
<evidence type="ECO:0000313" key="10">
    <source>
        <dbReference type="EMBL" id="TJW10887.1"/>
    </source>
</evidence>
<dbReference type="GO" id="GO:0046872">
    <property type="term" value="F:metal ion binding"/>
    <property type="evidence" value="ECO:0007669"/>
    <property type="project" value="UniProtKB-UniRule"/>
</dbReference>
<comment type="caution">
    <text evidence="10">The sequence shown here is derived from an EMBL/GenBank/DDBJ whole genome shotgun (WGS) entry which is preliminary data.</text>
</comment>
<proteinExistence type="inferred from homology"/>
<keyword evidence="8 9" id="KW-0051">Antiviral defense</keyword>
<evidence type="ECO:0000256" key="3">
    <source>
        <dbReference type="ARBA" id="ARBA00022722"/>
    </source>
</evidence>
<evidence type="ECO:0000256" key="9">
    <source>
        <dbReference type="HAMAP-Rule" id="MF_01471"/>
    </source>
</evidence>
<dbReference type="EMBL" id="SSTM01000003">
    <property type="protein sequence ID" value="TJW10887.1"/>
    <property type="molecule type" value="Genomic_DNA"/>
</dbReference>
<keyword evidence="3 9" id="KW-0540">Nuclease</keyword>
<evidence type="ECO:0000256" key="5">
    <source>
        <dbReference type="ARBA" id="ARBA00022759"/>
    </source>
</evidence>
<evidence type="ECO:0000313" key="11">
    <source>
        <dbReference type="Proteomes" id="UP000309454"/>
    </source>
</evidence>
<feature type="binding site" evidence="9">
    <location>
        <position position="8"/>
    </location>
    <ligand>
        <name>Mg(2+)</name>
        <dbReference type="ChEBI" id="CHEBI:18420"/>
        <note>catalytic</note>
    </ligand>
</feature>
<protein>
    <recommendedName>
        <fullName evidence="9">CRISPR-associated endoribonuclease Cas2</fullName>
        <ecNumber evidence="9">3.1.-.-</ecNumber>
    </recommendedName>
</protein>
<dbReference type="SUPFAM" id="SSF143430">
    <property type="entry name" value="TTP0101/SSO1404-like"/>
    <property type="match status" value="1"/>
</dbReference>
<comment type="cofactor">
    <cofactor evidence="1 9">
        <name>Mg(2+)</name>
        <dbReference type="ChEBI" id="CHEBI:18420"/>
    </cofactor>
</comment>
<evidence type="ECO:0000256" key="4">
    <source>
        <dbReference type="ARBA" id="ARBA00022723"/>
    </source>
</evidence>
<dbReference type="HAMAP" id="MF_01471">
    <property type="entry name" value="Cas2"/>
    <property type="match status" value="1"/>
</dbReference>
<evidence type="ECO:0000256" key="7">
    <source>
        <dbReference type="ARBA" id="ARBA00022842"/>
    </source>
</evidence>
<accession>A0A4T9TIB4</accession>
<dbReference type="CDD" id="cd09638">
    <property type="entry name" value="Cas2_I_II_III"/>
    <property type="match status" value="1"/>
</dbReference>
<reference evidence="10 11" key="1">
    <citation type="submission" date="2019-04" db="EMBL/GenBank/DDBJ databases">
        <title>Microbes associate with the intestines of laboratory mice.</title>
        <authorList>
            <person name="Navarre W."/>
            <person name="Wong E."/>
            <person name="Huang K.C."/>
            <person name="Tropini C."/>
            <person name="Ng K."/>
            <person name="Yu B."/>
        </authorList>
    </citation>
    <scope>NUCLEOTIDE SEQUENCE [LARGE SCALE GENOMIC DNA]</scope>
    <source>
        <strain evidence="10 11">NM48_B13</strain>
    </source>
</reference>
<comment type="subunit">
    <text evidence="9">Homodimer, forms a heterotetramer with a Cas1 homodimer.</text>
</comment>
<keyword evidence="5 9" id="KW-0255">Endonuclease</keyword>
<evidence type="ECO:0000256" key="2">
    <source>
        <dbReference type="ARBA" id="ARBA00009959"/>
    </source>
</evidence>
<keyword evidence="11" id="KW-1185">Reference proteome</keyword>
<comment type="similarity">
    <text evidence="2 9">Belongs to the CRISPR-associated endoribonuclease Cas2 protein family.</text>
</comment>
<dbReference type="Pfam" id="PF09827">
    <property type="entry name" value="CRISPR_Cas2"/>
    <property type="match status" value="1"/>
</dbReference>
<dbReference type="NCBIfam" id="TIGR01573">
    <property type="entry name" value="cas2"/>
    <property type="match status" value="1"/>
</dbReference>
<gene>
    <name evidence="9 10" type="primary">cas2</name>
    <name evidence="10" type="ORF">E5982_05870</name>
</gene>
<keyword evidence="6 9" id="KW-0378">Hydrolase</keyword>
<dbReference type="InterPro" id="IPR021127">
    <property type="entry name" value="CRISPR_associated_Cas2"/>
</dbReference>
<comment type="function">
    <text evidence="9">CRISPR (clustered regularly interspaced short palindromic repeat), is an adaptive immune system that provides protection against mobile genetic elements (viruses, transposable elements and conjugative plasmids). CRISPR clusters contain sequences complementary to antecedent mobile elements and target invading nucleic acids. CRISPR clusters are transcribed and processed into CRISPR RNA (crRNA). Functions as a ssRNA-specific endoribonuclease. Involved in the integration of spacer DNA into the CRISPR cassette.</text>
</comment>
<dbReference type="GO" id="GO:0004521">
    <property type="term" value="F:RNA endonuclease activity"/>
    <property type="evidence" value="ECO:0007669"/>
    <property type="project" value="InterPro"/>
</dbReference>
<dbReference type="EC" id="3.1.-.-" evidence="9"/>
<evidence type="ECO:0000256" key="1">
    <source>
        <dbReference type="ARBA" id="ARBA00001946"/>
    </source>
</evidence>
<sequence>MRILVMFDLPIATKAERRAYSDFRKFLVKDGYCMEQFSVYSRITLGRDALASHIARLKDNLPETGSVTVFSMTEKQFEDRMVLLGKARRDHSNDYGAQMTLFF</sequence>
<keyword evidence="7 9" id="KW-0460">Magnesium</keyword>
<dbReference type="OrthoDB" id="9791737at2"/>
<name>A0A4T9TIB4_9ACTN</name>
<evidence type="ECO:0000256" key="8">
    <source>
        <dbReference type="ARBA" id="ARBA00023118"/>
    </source>
</evidence>